<feature type="region of interest" description="Disordered" evidence="2">
    <location>
        <begin position="1"/>
        <end position="26"/>
    </location>
</feature>
<protein>
    <submittedName>
        <fullName evidence="4">Protein trichome birefringence-like 30</fullName>
    </submittedName>
</protein>
<organism evidence="4">
    <name type="scientific">Noccaea caerulescens</name>
    <name type="common">Alpine penny-cress</name>
    <name type="synonym">Thlaspi caerulescens</name>
    <dbReference type="NCBI Taxonomy" id="107243"/>
    <lineage>
        <taxon>Eukaryota</taxon>
        <taxon>Viridiplantae</taxon>
        <taxon>Streptophyta</taxon>
        <taxon>Embryophyta</taxon>
        <taxon>Tracheophyta</taxon>
        <taxon>Spermatophyta</taxon>
        <taxon>Magnoliopsida</taxon>
        <taxon>eudicotyledons</taxon>
        <taxon>Gunneridae</taxon>
        <taxon>Pentapetalae</taxon>
        <taxon>rosids</taxon>
        <taxon>malvids</taxon>
        <taxon>Brassicales</taxon>
        <taxon>Brassicaceae</taxon>
        <taxon>Coluteocarpeae</taxon>
        <taxon>Noccaea</taxon>
    </lineage>
</organism>
<evidence type="ECO:0000256" key="2">
    <source>
        <dbReference type="SAM" id="MobiDB-lite"/>
    </source>
</evidence>
<gene>
    <name evidence="4" type="ORF">GA_TR3452_c3_g1_i1_g.11243</name>
</gene>
<feature type="domain" description="Trichome birefringence-like C-terminal" evidence="3">
    <location>
        <begin position="9"/>
        <end position="120"/>
    </location>
</feature>
<dbReference type="PANTHER" id="PTHR32285">
    <property type="entry name" value="PROTEIN TRICHOME BIREFRINGENCE-LIKE 9-RELATED"/>
    <property type="match status" value="1"/>
</dbReference>
<dbReference type="GO" id="GO:0016413">
    <property type="term" value="F:O-acetyltransferase activity"/>
    <property type="evidence" value="ECO:0007669"/>
    <property type="project" value="InterPro"/>
</dbReference>
<evidence type="ECO:0000259" key="3">
    <source>
        <dbReference type="Pfam" id="PF13839"/>
    </source>
</evidence>
<feature type="compositionally biased region" description="Polar residues" evidence="2">
    <location>
        <begin position="1"/>
        <end position="13"/>
    </location>
</feature>
<sequence>MTHSIIANRSSDWGVSGGSSKCEKETEPILLETSRRLDVGTNRRLYEIAVNVTKSTTKVPISFLDVTTMSEYRKDAHTSFYGSRSGKLMTPEQKSDPRTFADCYHWCLPGLPDTWNELLSLYIIYRA</sequence>
<name>A0A1J3EEP6_NOCCA</name>
<dbReference type="Pfam" id="PF13839">
    <property type="entry name" value="PC-Esterase"/>
    <property type="match status" value="1"/>
</dbReference>
<comment type="similarity">
    <text evidence="1">Belongs to the PC-esterase family. TBL subfamily.</text>
</comment>
<dbReference type="InterPro" id="IPR026057">
    <property type="entry name" value="TBL_C"/>
</dbReference>
<proteinExistence type="inferred from homology"/>
<reference evidence="4" key="1">
    <citation type="submission" date="2016-07" db="EMBL/GenBank/DDBJ databases">
        <title>De novo transcriptome assembly of four accessions of the metal hyperaccumulator plant Noccaea caerulescens.</title>
        <authorList>
            <person name="Blande D."/>
            <person name="Halimaa P."/>
            <person name="Tervahauta A.I."/>
            <person name="Aarts M.G."/>
            <person name="Karenlampi S.O."/>
        </authorList>
    </citation>
    <scope>NUCLEOTIDE SEQUENCE</scope>
</reference>
<dbReference type="PANTHER" id="PTHR32285:SF157">
    <property type="entry name" value="PROTEIN TRICHOME BIREFRINGENCE-LIKE 30"/>
    <property type="match status" value="1"/>
</dbReference>
<dbReference type="EMBL" id="GEVI01004756">
    <property type="protein sequence ID" value="JAU27564.1"/>
    <property type="molecule type" value="Transcribed_RNA"/>
</dbReference>
<accession>A0A1J3EEP6</accession>
<dbReference type="GO" id="GO:0005794">
    <property type="term" value="C:Golgi apparatus"/>
    <property type="evidence" value="ECO:0007669"/>
    <property type="project" value="TreeGrafter"/>
</dbReference>
<dbReference type="AlphaFoldDB" id="A0A1J3EEP6"/>
<dbReference type="InterPro" id="IPR029962">
    <property type="entry name" value="TBL"/>
</dbReference>
<evidence type="ECO:0000256" key="1">
    <source>
        <dbReference type="ARBA" id="ARBA00007727"/>
    </source>
</evidence>
<evidence type="ECO:0000313" key="4">
    <source>
        <dbReference type="EMBL" id="JAU27564.1"/>
    </source>
</evidence>